<name>A0A4Y7RQV1_9FIRM</name>
<dbReference type="InterPro" id="IPR023170">
    <property type="entry name" value="HhH_base_excis_C"/>
</dbReference>
<dbReference type="Pfam" id="PF00633">
    <property type="entry name" value="HHH"/>
    <property type="match status" value="1"/>
</dbReference>
<proteinExistence type="inferred from homology"/>
<keyword evidence="15" id="KW-1185">Reference proteome</keyword>
<dbReference type="OrthoDB" id="9800977at2"/>
<dbReference type="FunFam" id="1.10.340.30:FF:000001">
    <property type="entry name" value="Endonuclease III"/>
    <property type="match status" value="1"/>
</dbReference>
<evidence type="ECO:0000259" key="13">
    <source>
        <dbReference type="SMART" id="SM00478"/>
    </source>
</evidence>
<evidence type="ECO:0000313" key="14">
    <source>
        <dbReference type="EMBL" id="TEB11233.1"/>
    </source>
</evidence>
<dbReference type="GO" id="GO:0006285">
    <property type="term" value="P:base-excision repair, AP site formation"/>
    <property type="evidence" value="ECO:0007669"/>
    <property type="project" value="TreeGrafter"/>
</dbReference>
<dbReference type="GO" id="GO:0046872">
    <property type="term" value="F:metal ion binding"/>
    <property type="evidence" value="ECO:0007669"/>
    <property type="project" value="UniProtKB-KW"/>
</dbReference>
<keyword evidence="3 12" id="KW-0479">Metal-binding</keyword>
<dbReference type="PANTHER" id="PTHR10359:SF18">
    <property type="entry name" value="ENDONUCLEASE III"/>
    <property type="match status" value="1"/>
</dbReference>
<dbReference type="GO" id="GO:0019104">
    <property type="term" value="F:DNA N-glycosylase activity"/>
    <property type="evidence" value="ECO:0007669"/>
    <property type="project" value="UniProtKB-UniRule"/>
</dbReference>
<dbReference type="SUPFAM" id="SSF48150">
    <property type="entry name" value="DNA-glycosylase"/>
    <property type="match status" value="1"/>
</dbReference>
<evidence type="ECO:0000256" key="3">
    <source>
        <dbReference type="ARBA" id="ARBA00022723"/>
    </source>
</evidence>
<evidence type="ECO:0000256" key="6">
    <source>
        <dbReference type="ARBA" id="ARBA00023004"/>
    </source>
</evidence>
<dbReference type="GO" id="GO:0140078">
    <property type="term" value="F:class I DNA-(apurinic or apyrimidinic site) endonuclease activity"/>
    <property type="evidence" value="ECO:0007669"/>
    <property type="project" value="UniProtKB-EC"/>
</dbReference>
<dbReference type="GO" id="GO:0003677">
    <property type="term" value="F:DNA binding"/>
    <property type="evidence" value="ECO:0007669"/>
    <property type="project" value="UniProtKB-UniRule"/>
</dbReference>
<comment type="function">
    <text evidence="12">DNA repair enzyme that has both DNA N-glycosylase activity and AP-lyase activity. The DNA N-glycosylase activity releases various damaged pyrimidines from DNA by cleaving the N-glycosidic bond, leaving an AP (apurinic/apyrimidinic) site. The AP-lyase activity cleaves the phosphodiester bond 3' to the AP site by a beta-elimination, leaving a 3'-terminal unsaturated sugar and a product with a terminal 5'-phosphate.</text>
</comment>
<dbReference type="InterPro" id="IPR003265">
    <property type="entry name" value="HhH-GPD_domain"/>
</dbReference>
<dbReference type="PROSITE" id="PS00764">
    <property type="entry name" value="ENDONUCLEASE_III_1"/>
    <property type="match status" value="1"/>
</dbReference>
<dbReference type="PANTHER" id="PTHR10359">
    <property type="entry name" value="A/G-SPECIFIC ADENINE GLYCOSYLASE/ENDONUCLEASE III"/>
    <property type="match status" value="1"/>
</dbReference>
<evidence type="ECO:0000256" key="4">
    <source>
        <dbReference type="ARBA" id="ARBA00022763"/>
    </source>
</evidence>
<dbReference type="InterPro" id="IPR004036">
    <property type="entry name" value="Endonuclease-III-like_CS2"/>
</dbReference>
<evidence type="ECO:0000256" key="8">
    <source>
        <dbReference type="ARBA" id="ARBA00023125"/>
    </source>
</evidence>
<dbReference type="InterPro" id="IPR000445">
    <property type="entry name" value="HhH_motif"/>
</dbReference>
<evidence type="ECO:0000313" key="15">
    <source>
        <dbReference type="Proteomes" id="UP000297597"/>
    </source>
</evidence>
<keyword evidence="9 12" id="KW-0234">DNA repair</keyword>
<dbReference type="HAMAP" id="MF_00942">
    <property type="entry name" value="Nth"/>
    <property type="match status" value="1"/>
</dbReference>
<dbReference type="Pfam" id="PF00730">
    <property type="entry name" value="HhH-GPD"/>
    <property type="match status" value="1"/>
</dbReference>
<dbReference type="Gene3D" id="1.10.340.30">
    <property type="entry name" value="Hypothetical protein, domain 2"/>
    <property type="match status" value="1"/>
</dbReference>
<feature type="binding site" evidence="12">
    <location>
        <position position="194"/>
    </location>
    <ligand>
        <name>[4Fe-4S] cluster</name>
        <dbReference type="ChEBI" id="CHEBI:49883"/>
    </ligand>
</feature>
<evidence type="ECO:0000256" key="11">
    <source>
        <dbReference type="ARBA" id="ARBA00023295"/>
    </source>
</evidence>
<dbReference type="EMBL" id="QFFZ01000016">
    <property type="protein sequence ID" value="TEB11233.1"/>
    <property type="molecule type" value="Genomic_DNA"/>
</dbReference>
<sequence>MKSNYNCDKSWQVNLIMKVLAGHYPDAGTALVFNSTFELLVAAILSAQCTDKQVNRITAGLFKKYNTPGDFAGLSYDELSAEIKGCGLYRNKSKYIIDASREILKKHGGLVPQNRKDLEALPGVGRKTAGVIVGVAYGGDALPVDTHVYRVARRLGLSCARDPGKVEEDLAGCIPPRDRMSMHHWLIAHGRKVCSARKPACGECCLIEFCRYPANGE</sequence>
<dbReference type="PROSITE" id="PS01155">
    <property type="entry name" value="ENDONUCLEASE_III_2"/>
    <property type="match status" value="1"/>
</dbReference>
<dbReference type="GO" id="GO:0051539">
    <property type="term" value="F:4 iron, 4 sulfur cluster binding"/>
    <property type="evidence" value="ECO:0007669"/>
    <property type="project" value="UniProtKB-UniRule"/>
</dbReference>
<dbReference type="InterPro" id="IPR005759">
    <property type="entry name" value="Nth"/>
</dbReference>
<keyword evidence="7 12" id="KW-0411">Iron-sulfur</keyword>
<dbReference type="AlphaFoldDB" id="A0A4Y7RQV1"/>
<protein>
    <recommendedName>
        <fullName evidence="12">Endonuclease III</fullName>
        <ecNumber evidence="12">4.2.99.18</ecNumber>
    </recommendedName>
    <alternativeName>
        <fullName evidence="12">DNA-(apurinic or apyrimidinic site) lyase</fullName>
    </alternativeName>
</protein>
<comment type="cofactor">
    <cofactor evidence="12">
        <name>[4Fe-4S] cluster</name>
        <dbReference type="ChEBI" id="CHEBI:49883"/>
    </cofactor>
    <text evidence="12">Binds 1 [4Fe-4S] cluster.</text>
</comment>
<keyword evidence="5 12" id="KW-0378">Hydrolase</keyword>
<dbReference type="SMART" id="SM00478">
    <property type="entry name" value="ENDO3c"/>
    <property type="match status" value="1"/>
</dbReference>
<comment type="similarity">
    <text evidence="1 12">Belongs to the Nth/MutY family.</text>
</comment>
<keyword evidence="14" id="KW-0540">Nuclease</keyword>
<keyword evidence="6 12" id="KW-0408">Iron</keyword>
<keyword evidence="11 12" id="KW-0326">Glycosidase</keyword>
<dbReference type="PIRSF" id="PIRSF001435">
    <property type="entry name" value="Nth"/>
    <property type="match status" value="1"/>
</dbReference>
<keyword evidence="2 12" id="KW-0004">4Fe-4S</keyword>
<keyword evidence="14" id="KW-0255">Endonuclease</keyword>
<gene>
    <name evidence="12 14" type="primary">nth</name>
    <name evidence="14" type="ORF">Pmgp_01768</name>
</gene>
<evidence type="ECO:0000256" key="9">
    <source>
        <dbReference type="ARBA" id="ARBA00023204"/>
    </source>
</evidence>
<dbReference type="Proteomes" id="UP000297597">
    <property type="component" value="Unassembled WGS sequence"/>
</dbReference>
<feature type="domain" description="HhH-GPD" evidence="13">
    <location>
        <begin position="45"/>
        <end position="192"/>
    </location>
</feature>
<evidence type="ECO:0000256" key="12">
    <source>
        <dbReference type="HAMAP-Rule" id="MF_00942"/>
    </source>
</evidence>
<dbReference type="NCBIfam" id="TIGR01083">
    <property type="entry name" value="nth"/>
    <property type="match status" value="1"/>
</dbReference>
<dbReference type="InterPro" id="IPR004035">
    <property type="entry name" value="Endouclease-III_FeS-bd_BS"/>
</dbReference>
<feature type="binding site" evidence="12">
    <location>
        <position position="204"/>
    </location>
    <ligand>
        <name>[4Fe-4S] cluster</name>
        <dbReference type="ChEBI" id="CHEBI:49883"/>
    </ligand>
</feature>
<keyword evidence="8 12" id="KW-0238">DNA-binding</keyword>
<dbReference type="FunFam" id="1.10.1670.10:FF:000001">
    <property type="entry name" value="Endonuclease III"/>
    <property type="match status" value="1"/>
</dbReference>
<reference evidence="14 15" key="1">
    <citation type="journal article" date="2018" name="Environ. Microbiol.">
        <title>Novel energy conservation strategies and behaviour of Pelotomaculum schinkii driving syntrophic propionate catabolism.</title>
        <authorList>
            <person name="Hidalgo-Ahumada C.A.P."/>
            <person name="Nobu M.K."/>
            <person name="Narihiro T."/>
            <person name="Tamaki H."/>
            <person name="Liu W.T."/>
            <person name="Kamagata Y."/>
            <person name="Stams A.J.M."/>
            <person name="Imachi H."/>
            <person name="Sousa D.Z."/>
        </authorList>
    </citation>
    <scope>NUCLEOTIDE SEQUENCE [LARGE SCALE GENOMIC DNA]</scope>
    <source>
        <strain evidence="14 15">MGP</strain>
    </source>
</reference>
<comment type="catalytic activity">
    <reaction evidence="12">
        <text>2'-deoxyribonucleotide-(2'-deoxyribose 5'-phosphate)-2'-deoxyribonucleotide-DNA = a 3'-end 2'-deoxyribonucleotide-(2,3-dehydro-2,3-deoxyribose 5'-phosphate)-DNA + a 5'-end 5'-phospho-2'-deoxyribonucleoside-DNA + H(+)</text>
        <dbReference type="Rhea" id="RHEA:66592"/>
        <dbReference type="Rhea" id="RHEA-COMP:13180"/>
        <dbReference type="Rhea" id="RHEA-COMP:16897"/>
        <dbReference type="Rhea" id="RHEA-COMP:17067"/>
        <dbReference type="ChEBI" id="CHEBI:15378"/>
        <dbReference type="ChEBI" id="CHEBI:136412"/>
        <dbReference type="ChEBI" id="CHEBI:157695"/>
        <dbReference type="ChEBI" id="CHEBI:167181"/>
        <dbReference type="EC" id="4.2.99.18"/>
    </reaction>
</comment>
<accession>A0A4Y7RQV1</accession>
<evidence type="ECO:0000256" key="1">
    <source>
        <dbReference type="ARBA" id="ARBA00008343"/>
    </source>
</evidence>
<feature type="binding site" evidence="12">
    <location>
        <position position="201"/>
    </location>
    <ligand>
        <name>[4Fe-4S] cluster</name>
        <dbReference type="ChEBI" id="CHEBI:49883"/>
    </ligand>
</feature>
<keyword evidence="10 12" id="KW-0456">Lyase</keyword>
<keyword evidence="4 12" id="KW-0227">DNA damage</keyword>
<evidence type="ECO:0000256" key="5">
    <source>
        <dbReference type="ARBA" id="ARBA00022801"/>
    </source>
</evidence>
<dbReference type="CDD" id="cd00056">
    <property type="entry name" value="ENDO3c"/>
    <property type="match status" value="1"/>
</dbReference>
<feature type="binding site" evidence="12">
    <location>
        <position position="210"/>
    </location>
    <ligand>
        <name>[4Fe-4S] cluster</name>
        <dbReference type="ChEBI" id="CHEBI:49883"/>
    </ligand>
</feature>
<organism evidence="14 15">
    <name type="scientific">Pelotomaculum propionicicum</name>
    <dbReference type="NCBI Taxonomy" id="258475"/>
    <lineage>
        <taxon>Bacteria</taxon>
        <taxon>Bacillati</taxon>
        <taxon>Bacillota</taxon>
        <taxon>Clostridia</taxon>
        <taxon>Eubacteriales</taxon>
        <taxon>Desulfotomaculaceae</taxon>
        <taxon>Pelotomaculum</taxon>
    </lineage>
</organism>
<comment type="caution">
    <text evidence="14">The sequence shown here is derived from an EMBL/GenBank/DDBJ whole genome shotgun (WGS) entry which is preliminary data.</text>
</comment>
<dbReference type="EC" id="4.2.99.18" evidence="12"/>
<evidence type="ECO:0000256" key="10">
    <source>
        <dbReference type="ARBA" id="ARBA00023239"/>
    </source>
</evidence>
<evidence type="ECO:0000256" key="2">
    <source>
        <dbReference type="ARBA" id="ARBA00022485"/>
    </source>
</evidence>
<dbReference type="Gene3D" id="1.10.1670.10">
    <property type="entry name" value="Helix-hairpin-Helix base-excision DNA repair enzymes (C-terminal)"/>
    <property type="match status" value="1"/>
</dbReference>
<evidence type="ECO:0000256" key="7">
    <source>
        <dbReference type="ARBA" id="ARBA00023014"/>
    </source>
</evidence>
<dbReference type="InterPro" id="IPR011257">
    <property type="entry name" value="DNA_glycosylase"/>
</dbReference>